<gene>
    <name evidence="1" type="ORF">POCULU_LOCUS7306</name>
</gene>
<dbReference type="EMBL" id="CAJVPJ010001614">
    <property type="protein sequence ID" value="CAG8597820.1"/>
    <property type="molecule type" value="Genomic_DNA"/>
</dbReference>
<protein>
    <submittedName>
        <fullName evidence="1">8152_t:CDS:1</fullName>
    </submittedName>
</protein>
<reference evidence="1" key="1">
    <citation type="submission" date="2021-06" db="EMBL/GenBank/DDBJ databases">
        <authorList>
            <person name="Kallberg Y."/>
            <person name="Tangrot J."/>
            <person name="Rosling A."/>
        </authorList>
    </citation>
    <scope>NUCLEOTIDE SEQUENCE</scope>
    <source>
        <strain evidence="1">IA702</strain>
    </source>
</reference>
<sequence length="59" mass="6983">IPLPEIKKEKLRNKLPSTTREQTYYKWNVFAPVEPDVTQIEFTVRGGNNSRYIRGPDYQ</sequence>
<proteinExistence type="predicted"/>
<evidence type="ECO:0000313" key="1">
    <source>
        <dbReference type="EMBL" id="CAG8597820.1"/>
    </source>
</evidence>
<organism evidence="1 2">
    <name type="scientific">Paraglomus occultum</name>
    <dbReference type="NCBI Taxonomy" id="144539"/>
    <lineage>
        <taxon>Eukaryota</taxon>
        <taxon>Fungi</taxon>
        <taxon>Fungi incertae sedis</taxon>
        <taxon>Mucoromycota</taxon>
        <taxon>Glomeromycotina</taxon>
        <taxon>Glomeromycetes</taxon>
        <taxon>Paraglomerales</taxon>
        <taxon>Paraglomeraceae</taxon>
        <taxon>Paraglomus</taxon>
    </lineage>
</organism>
<comment type="caution">
    <text evidence="1">The sequence shown here is derived from an EMBL/GenBank/DDBJ whole genome shotgun (WGS) entry which is preliminary data.</text>
</comment>
<name>A0A9N9GF74_9GLOM</name>
<keyword evidence="2" id="KW-1185">Reference proteome</keyword>
<evidence type="ECO:0000313" key="2">
    <source>
        <dbReference type="Proteomes" id="UP000789572"/>
    </source>
</evidence>
<feature type="non-terminal residue" evidence="1">
    <location>
        <position position="1"/>
    </location>
</feature>
<accession>A0A9N9GF74</accession>
<dbReference type="Proteomes" id="UP000789572">
    <property type="component" value="Unassembled WGS sequence"/>
</dbReference>
<dbReference type="AlphaFoldDB" id="A0A9N9GF74"/>